<evidence type="ECO:0000259" key="2">
    <source>
        <dbReference type="Pfam" id="PF01243"/>
    </source>
</evidence>
<organism evidence="3 4">
    <name type="scientific">Amycolatopsis vastitatis</name>
    <dbReference type="NCBI Taxonomy" id="1905142"/>
    <lineage>
        <taxon>Bacteria</taxon>
        <taxon>Bacillati</taxon>
        <taxon>Actinomycetota</taxon>
        <taxon>Actinomycetes</taxon>
        <taxon>Pseudonocardiales</taxon>
        <taxon>Pseudonocardiaceae</taxon>
        <taxon>Amycolatopsis</taxon>
    </lineage>
</organism>
<dbReference type="InterPro" id="IPR052019">
    <property type="entry name" value="F420H2_bilvrd_red/Heme_oxyg"/>
</dbReference>
<protein>
    <submittedName>
        <fullName evidence="3">PPOX class F420-dependent enzyme</fullName>
    </submittedName>
</protein>
<dbReference type="PANTHER" id="PTHR35176">
    <property type="entry name" value="HEME OXYGENASE HI_0854-RELATED"/>
    <property type="match status" value="1"/>
</dbReference>
<evidence type="ECO:0000313" key="4">
    <source>
        <dbReference type="Proteomes" id="UP000215199"/>
    </source>
</evidence>
<dbReference type="AlphaFoldDB" id="A0A229SN03"/>
<dbReference type="OrthoDB" id="162914at2"/>
<dbReference type="PANTHER" id="PTHR35176:SF6">
    <property type="entry name" value="HEME OXYGENASE HI_0854-RELATED"/>
    <property type="match status" value="1"/>
</dbReference>
<dbReference type="Gene3D" id="2.30.110.10">
    <property type="entry name" value="Electron Transport, Fmn-binding Protein, Chain A"/>
    <property type="match status" value="1"/>
</dbReference>
<feature type="domain" description="Pyridoxamine 5'-phosphate oxidase N-terminal" evidence="2">
    <location>
        <begin position="3"/>
        <end position="113"/>
    </location>
</feature>
<comment type="caution">
    <text evidence="3">The sequence shown here is derived from an EMBL/GenBank/DDBJ whole genome shotgun (WGS) entry which is preliminary data.</text>
</comment>
<dbReference type="Pfam" id="PF01243">
    <property type="entry name" value="PNPOx_N"/>
    <property type="match status" value="1"/>
</dbReference>
<dbReference type="Proteomes" id="UP000215199">
    <property type="component" value="Unassembled WGS sequence"/>
</dbReference>
<accession>A0A229SN03</accession>
<evidence type="ECO:0000256" key="1">
    <source>
        <dbReference type="ARBA" id="ARBA00023002"/>
    </source>
</evidence>
<keyword evidence="4" id="KW-1185">Reference proteome</keyword>
<dbReference type="SUPFAM" id="SSF50475">
    <property type="entry name" value="FMN-binding split barrel"/>
    <property type="match status" value="1"/>
</dbReference>
<dbReference type="InterPro" id="IPR011576">
    <property type="entry name" value="Pyridox_Oxase_N"/>
</dbReference>
<name>A0A229SN03_9PSEU</name>
<dbReference type="NCBIfam" id="TIGR03618">
    <property type="entry name" value="Rv1155_F420"/>
    <property type="match status" value="1"/>
</dbReference>
<dbReference type="GO" id="GO:0016627">
    <property type="term" value="F:oxidoreductase activity, acting on the CH-CH group of donors"/>
    <property type="evidence" value="ECO:0007669"/>
    <property type="project" value="TreeGrafter"/>
</dbReference>
<keyword evidence="1" id="KW-0560">Oxidoreductase</keyword>
<dbReference type="EMBL" id="NMUL01000065">
    <property type="protein sequence ID" value="OXM60218.1"/>
    <property type="molecule type" value="Genomic_DNA"/>
</dbReference>
<dbReference type="GO" id="GO:0005829">
    <property type="term" value="C:cytosol"/>
    <property type="evidence" value="ECO:0007669"/>
    <property type="project" value="TreeGrafter"/>
</dbReference>
<sequence>MLDADVRRILATTVIGHLATVLPDGAPHAVPVWVDPEGDRIAILTGPDSRKARNLRRDPRVALSLTPVDNPFEPVIIRGRVVEWIDGDAGWEIVDRIATKYIGGPYSREQQRVVALIEPERQSVGMR</sequence>
<evidence type="ECO:0000313" key="3">
    <source>
        <dbReference type="EMBL" id="OXM60218.1"/>
    </source>
</evidence>
<dbReference type="RefSeq" id="WP_093953554.1">
    <property type="nucleotide sequence ID" value="NZ_NMUL01000065.1"/>
</dbReference>
<gene>
    <name evidence="3" type="ORF">CF165_43875</name>
</gene>
<dbReference type="InterPro" id="IPR012349">
    <property type="entry name" value="Split_barrel_FMN-bd"/>
</dbReference>
<reference evidence="4" key="1">
    <citation type="submission" date="2017-07" db="EMBL/GenBank/DDBJ databases">
        <title>Comparative genome mining reveals phylogenetic distribution patterns of secondary metabolites in Amycolatopsis.</title>
        <authorList>
            <person name="Adamek M."/>
            <person name="Alanjary M."/>
            <person name="Sales-Ortells H."/>
            <person name="Goodfellow M."/>
            <person name="Bull A.T."/>
            <person name="Kalinowski J."/>
            <person name="Ziemert N."/>
        </authorList>
    </citation>
    <scope>NUCLEOTIDE SEQUENCE [LARGE SCALE GENOMIC DNA]</scope>
    <source>
        <strain evidence="4">H5</strain>
    </source>
</reference>
<dbReference type="InterPro" id="IPR019920">
    <property type="entry name" value="F420-binding_dom_put"/>
</dbReference>
<dbReference type="GO" id="GO:0070967">
    <property type="term" value="F:coenzyme F420 binding"/>
    <property type="evidence" value="ECO:0007669"/>
    <property type="project" value="TreeGrafter"/>
</dbReference>
<proteinExistence type="predicted"/>